<proteinExistence type="predicted"/>
<sequence length="136" mass="14655">MARSVKNECGGNWEAARRALSLVERALTDFAASFDALGERHEEERAAVAQVAYGRLDAACRLLTEEGGEGFDAEAVTEPARRFVGDVEGYALGAPYSAEGAAKLALAKTDALLHEAWRSVPYRFRPEPCPTPSEVA</sequence>
<gene>
    <name evidence="1" type="ORF">QUW25_09640</name>
</gene>
<evidence type="ECO:0000313" key="2">
    <source>
        <dbReference type="Proteomes" id="UP001529256"/>
    </source>
</evidence>
<dbReference type="EMBL" id="JAUDEA010000025">
    <property type="protein sequence ID" value="MDM8271926.1"/>
    <property type="molecule type" value="Genomic_DNA"/>
</dbReference>
<name>A0ABT7V7D2_9ACTN</name>
<dbReference type="Proteomes" id="UP001529256">
    <property type="component" value="Unassembled WGS sequence"/>
</dbReference>
<reference evidence="1" key="1">
    <citation type="submission" date="2023-06" db="EMBL/GenBank/DDBJ databases">
        <title>Identification and characterization of horizontal gene transfer across gut microbiota members of farm animals based on homology search.</title>
        <authorList>
            <person name="Schwarzerova J."/>
            <person name="Nykrynova M."/>
            <person name="Jureckova K."/>
            <person name="Cejkova D."/>
            <person name="Rychlik I."/>
        </authorList>
    </citation>
    <scope>NUCLEOTIDE SEQUENCE</scope>
    <source>
        <strain evidence="1">153_Feed</strain>
    </source>
</reference>
<comment type="caution">
    <text evidence="1">The sequence shown here is derived from an EMBL/GenBank/DDBJ whole genome shotgun (WGS) entry which is preliminary data.</text>
</comment>
<evidence type="ECO:0000313" key="1">
    <source>
        <dbReference type="EMBL" id="MDM8271926.1"/>
    </source>
</evidence>
<organism evidence="1 2">
    <name type="scientific">Thermophilibacter provencensis</name>
    <dbReference type="NCBI Taxonomy" id="1852386"/>
    <lineage>
        <taxon>Bacteria</taxon>
        <taxon>Bacillati</taxon>
        <taxon>Actinomycetota</taxon>
        <taxon>Coriobacteriia</taxon>
        <taxon>Coriobacteriales</taxon>
        <taxon>Atopobiaceae</taxon>
        <taxon>Thermophilibacter</taxon>
    </lineage>
</organism>
<reference evidence="1" key="2">
    <citation type="submission" date="2023-06" db="EMBL/GenBank/DDBJ databases">
        <authorList>
            <person name="Zeman M."/>
            <person name="Kubasova T."/>
            <person name="Jahodarova E."/>
            <person name="Nykrynova M."/>
            <person name="Rychlik I."/>
        </authorList>
    </citation>
    <scope>NUCLEOTIDE SEQUENCE</scope>
    <source>
        <strain evidence="1">153_Feed</strain>
    </source>
</reference>
<dbReference type="RefSeq" id="WP_289512001.1">
    <property type="nucleotide sequence ID" value="NZ_JAUDEA010000025.1"/>
</dbReference>
<keyword evidence="2" id="KW-1185">Reference proteome</keyword>
<accession>A0ABT7V7D2</accession>
<protein>
    <submittedName>
        <fullName evidence="1">Uncharacterized protein</fullName>
    </submittedName>
</protein>